<protein>
    <submittedName>
        <fullName evidence="6">PIN domain-containing protein</fullName>
    </submittedName>
</protein>
<evidence type="ECO:0000256" key="2">
    <source>
        <dbReference type="ARBA" id="ARBA00022723"/>
    </source>
</evidence>
<dbReference type="GO" id="GO:0016787">
    <property type="term" value="F:hydrolase activity"/>
    <property type="evidence" value="ECO:0007669"/>
    <property type="project" value="UniProtKB-KW"/>
</dbReference>
<dbReference type="EMBL" id="VFPA01000004">
    <property type="protein sequence ID" value="TQM06515.1"/>
    <property type="molecule type" value="Genomic_DNA"/>
</dbReference>
<dbReference type="GO" id="GO:0046872">
    <property type="term" value="F:metal ion binding"/>
    <property type="evidence" value="ECO:0007669"/>
    <property type="project" value="UniProtKB-KW"/>
</dbReference>
<dbReference type="GO" id="GO:0004518">
    <property type="term" value="F:nuclease activity"/>
    <property type="evidence" value="ECO:0007669"/>
    <property type="project" value="UniProtKB-KW"/>
</dbReference>
<evidence type="ECO:0000256" key="3">
    <source>
        <dbReference type="ARBA" id="ARBA00022801"/>
    </source>
</evidence>
<comment type="caution">
    <text evidence="6">The sequence shown here is derived from an EMBL/GenBank/DDBJ whole genome shotgun (WGS) entry which is preliminary data.</text>
</comment>
<keyword evidence="3" id="KW-0378">Hydrolase</keyword>
<accession>A0A543DB48</accession>
<keyword evidence="4" id="KW-0460">Magnesium</keyword>
<evidence type="ECO:0000259" key="5">
    <source>
        <dbReference type="Pfam" id="PF01850"/>
    </source>
</evidence>
<organism evidence="6 7">
    <name type="scientific">Pseudonocardia kunmingensis</name>
    <dbReference type="NCBI Taxonomy" id="630975"/>
    <lineage>
        <taxon>Bacteria</taxon>
        <taxon>Bacillati</taxon>
        <taxon>Actinomycetota</taxon>
        <taxon>Actinomycetes</taxon>
        <taxon>Pseudonocardiales</taxon>
        <taxon>Pseudonocardiaceae</taxon>
        <taxon>Pseudonocardia</taxon>
    </lineage>
</organism>
<dbReference type="AlphaFoldDB" id="A0A543DB48"/>
<dbReference type="SUPFAM" id="SSF88723">
    <property type="entry name" value="PIN domain-like"/>
    <property type="match status" value="1"/>
</dbReference>
<name>A0A543DB48_9PSEU</name>
<gene>
    <name evidence="6" type="ORF">FB558_6777</name>
</gene>
<evidence type="ECO:0000313" key="7">
    <source>
        <dbReference type="Proteomes" id="UP000315677"/>
    </source>
</evidence>
<keyword evidence="7" id="KW-1185">Reference proteome</keyword>
<sequence>MIRRYGCYGGATVARTIPHYREAGLLPGRHLRSLDALHVAAALRRDADVMLSYDHRQLAAADAVGLRTLSV</sequence>
<evidence type="ECO:0000256" key="1">
    <source>
        <dbReference type="ARBA" id="ARBA00022722"/>
    </source>
</evidence>
<evidence type="ECO:0000256" key="4">
    <source>
        <dbReference type="ARBA" id="ARBA00022842"/>
    </source>
</evidence>
<dbReference type="Proteomes" id="UP000315677">
    <property type="component" value="Unassembled WGS sequence"/>
</dbReference>
<reference evidence="6 7" key="1">
    <citation type="submission" date="2019-06" db="EMBL/GenBank/DDBJ databases">
        <title>Sequencing the genomes of 1000 actinobacteria strains.</title>
        <authorList>
            <person name="Klenk H.-P."/>
        </authorList>
    </citation>
    <scope>NUCLEOTIDE SEQUENCE [LARGE SCALE GENOMIC DNA]</scope>
    <source>
        <strain evidence="6 7">DSM 45301</strain>
    </source>
</reference>
<keyword evidence="2" id="KW-0479">Metal-binding</keyword>
<dbReference type="Pfam" id="PF01850">
    <property type="entry name" value="PIN"/>
    <property type="match status" value="1"/>
</dbReference>
<proteinExistence type="predicted"/>
<keyword evidence="1" id="KW-0540">Nuclease</keyword>
<dbReference type="InterPro" id="IPR002716">
    <property type="entry name" value="PIN_dom"/>
</dbReference>
<feature type="domain" description="PIN" evidence="5">
    <location>
        <begin position="16"/>
        <end position="61"/>
    </location>
</feature>
<evidence type="ECO:0000313" key="6">
    <source>
        <dbReference type="EMBL" id="TQM06515.1"/>
    </source>
</evidence>
<dbReference type="InterPro" id="IPR029060">
    <property type="entry name" value="PIN-like_dom_sf"/>
</dbReference>